<dbReference type="GO" id="GO:0004519">
    <property type="term" value="F:endonuclease activity"/>
    <property type="evidence" value="ECO:0007669"/>
    <property type="project" value="UniProtKB-KW"/>
</dbReference>
<dbReference type="RefSeq" id="YP_010170366.1">
    <property type="nucleotide sequence ID" value="NC_057606.1"/>
</dbReference>
<evidence type="ECO:0000313" key="1">
    <source>
        <dbReference type="EMBL" id="QRZ60348.1"/>
    </source>
</evidence>
<dbReference type="EMBL" id="MT090080">
    <property type="protein sequence ID" value="QRZ60348.1"/>
    <property type="molecule type" value="Genomic_DNA"/>
</dbReference>
<accession>A0A895KWL7</accession>
<keyword evidence="1" id="KW-0540">Nuclease</keyword>
<protein>
    <submittedName>
        <fullName evidence="1">GIY-YIG homing endonuclease</fullName>
    </submittedName>
</protein>
<organism evidence="1">
    <name type="scientific">Phanerochaete carnosa</name>
    <dbReference type="NCBI Taxonomy" id="231932"/>
    <lineage>
        <taxon>Eukaryota</taxon>
        <taxon>Fungi</taxon>
        <taxon>Dikarya</taxon>
        <taxon>Basidiomycota</taxon>
        <taxon>Agaricomycotina</taxon>
        <taxon>Agaricomycetes</taxon>
        <taxon>Polyporales</taxon>
        <taxon>Phanerochaetaceae</taxon>
        <taxon>Phanerochaete</taxon>
    </lineage>
</organism>
<name>A0A895KWL7_9APHY</name>
<keyword evidence="1" id="KW-0378">Hydrolase</keyword>
<keyword evidence="1" id="KW-0496">Mitochondrion</keyword>
<dbReference type="GeneID" id="67278472"/>
<proteinExistence type="predicted"/>
<dbReference type="AlphaFoldDB" id="A0A895KWL7"/>
<gene>
    <name evidence="1" type="primary">orf211</name>
</gene>
<sequence length="211" mass="24455">MDEYNKLTKGLRNPQSSSELEISKTPALEWGLEFLYITTPQLSLVYEQFAIIIFKPTINSNFKVFPRVNPQWGNSLDHAISVIEKLLSLFIVGSEGYNRLYVFLLTFKTANNLKFDVEDIDNKYYCFLVFVYDINFPNKDPIIYSSINKALKGLQISHSTLLDYINNNYIYKSNFILSFEPIAADTFCEEKYAEKPAPDNQLLRSKAYYSL</sequence>
<keyword evidence="1" id="KW-0255">Endonuclease</keyword>
<geneLocation type="mitochondrion" evidence="1"/>
<reference evidence="1" key="1">
    <citation type="journal article" date="2020" name="Int. J. Biol. Macromol.">
        <title>The 206 kbp mitochondrial genome of Phanerochaete carnosa reveals dynamics of introns, accumulation of repeat sequences and plasmid-derived genes.</title>
        <authorList>
            <person name="Wang X."/>
            <person name="Song A."/>
            <person name="Wang F."/>
            <person name="Chen M."/>
            <person name="Li X."/>
            <person name="Li Q."/>
            <person name="Liu N."/>
        </authorList>
    </citation>
    <scope>NUCLEOTIDE SEQUENCE</scope>
</reference>